<gene>
    <name evidence="3" type="ORF">GCM10022423_02500</name>
</gene>
<reference evidence="4" key="1">
    <citation type="journal article" date="2019" name="Int. J. Syst. Evol. Microbiol.">
        <title>The Global Catalogue of Microorganisms (GCM) 10K type strain sequencing project: providing services to taxonomists for standard genome sequencing and annotation.</title>
        <authorList>
            <consortium name="The Broad Institute Genomics Platform"/>
            <consortium name="The Broad Institute Genome Sequencing Center for Infectious Disease"/>
            <person name="Wu L."/>
            <person name="Ma J."/>
        </authorList>
    </citation>
    <scope>NUCLEOTIDE SEQUENCE [LARGE SCALE GENOMIC DNA]</scope>
    <source>
        <strain evidence="4">JCM 17337</strain>
    </source>
</reference>
<dbReference type="Pfam" id="PF21722">
    <property type="entry name" value="Gly_rich_2"/>
    <property type="match status" value="1"/>
</dbReference>
<protein>
    <recommendedName>
        <fullName evidence="2">Glycine-rich domain-containing protein</fullName>
    </recommendedName>
</protein>
<dbReference type="NCBIfam" id="NF033708">
    <property type="entry name" value="T9SS_Cterm_ChiA"/>
    <property type="match status" value="1"/>
</dbReference>
<feature type="domain" description="Glycine-rich" evidence="2">
    <location>
        <begin position="28"/>
        <end position="230"/>
    </location>
</feature>
<keyword evidence="4" id="KW-1185">Reference proteome</keyword>
<dbReference type="InterPro" id="IPR049304">
    <property type="entry name" value="Gly_rich_dom"/>
</dbReference>
<name>A0ABP7G4A3_9FLAO</name>
<feature type="chain" id="PRO_5046454884" description="Glycine-rich domain-containing protein" evidence="1">
    <location>
        <begin position="19"/>
        <end position="316"/>
    </location>
</feature>
<dbReference type="RefSeq" id="WP_345139160.1">
    <property type="nucleotide sequence ID" value="NZ_BAABDU010000002.1"/>
</dbReference>
<evidence type="ECO:0000259" key="2">
    <source>
        <dbReference type="Pfam" id="PF21722"/>
    </source>
</evidence>
<comment type="caution">
    <text evidence="3">The sequence shown here is derived from an EMBL/GenBank/DDBJ whole genome shotgun (WGS) entry which is preliminary data.</text>
</comment>
<accession>A0ABP7G4A3</accession>
<feature type="signal peptide" evidence="1">
    <location>
        <begin position="1"/>
        <end position="18"/>
    </location>
</feature>
<evidence type="ECO:0000313" key="4">
    <source>
        <dbReference type="Proteomes" id="UP001500748"/>
    </source>
</evidence>
<keyword evidence="1" id="KW-0732">Signal</keyword>
<dbReference type="Proteomes" id="UP001500748">
    <property type="component" value="Unassembled WGS sequence"/>
</dbReference>
<organism evidence="3 4">
    <name type="scientific">Flavobacterium ginsengiterrae</name>
    <dbReference type="NCBI Taxonomy" id="871695"/>
    <lineage>
        <taxon>Bacteria</taxon>
        <taxon>Pseudomonadati</taxon>
        <taxon>Bacteroidota</taxon>
        <taxon>Flavobacteriia</taxon>
        <taxon>Flavobacteriales</taxon>
        <taxon>Flavobacteriaceae</taxon>
        <taxon>Flavobacterium</taxon>
    </lineage>
</organism>
<proteinExistence type="predicted"/>
<evidence type="ECO:0000256" key="1">
    <source>
        <dbReference type="SAM" id="SignalP"/>
    </source>
</evidence>
<sequence length="316" mass="31757">MKLKLSFLFIFVISYSWSQTVSQTFDTSDTFVVPAGVTTLNIRAWGGGGAGGGSTAATGIQAFNGSGGGGAAYVINTLSVTPGATLNVIVAGDTPGTTGNGTAGGFSTIEGYESSILAAGGLGGQAADGFFGTKPGGAGGKSADSNGSIKYDGENGGNGRSGLLSLNIYSGSGGGSPYGGVLAYQLYLLASDGRNGNAPGGGGAGGMSRSPSGTHIGGKGAHGRVIISYETPEFVANSTSDSMISVDSAKKVINVETFNQNIDKIFVYDLSGNLVYKKSGVGNSKHDIEGLKSNNQILIVKVTLDNNLTQTKKIVY</sequence>
<dbReference type="EMBL" id="BAABDU010000002">
    <property type="protein sequence ID" value="GAA3755908.1"/>
    <property type="molecule type" value="Genomic_DNA"/>
</dbReference>
<evidence type="ECO:0000313" key="3">
    <source>
        <dbReference type="EMBL" id="GAA3755908.1"/>
    </source>
</evidence>